<evidence type="ECO:0000313" key="5">
    <source>
        <dbReference type="EMBL" id="KAJ5503662.1"/>
    </source>
</evidence>
<evidence type="ECO:0000256" key="3">
    <source>
        <dbReference type="PROSITE-ProRule" id="PRU00023"/>
    </source>
</evidence>
<dbReference type="Pfam" id="PF12796">
    <property type="entry name" value="Ank_2"/>
    <property type="match status" value="4"/>
</dbReference>
<dbReference type="AlphaFoldDB" id="A0A9X0C688"/>
<feature type="repeat" description="ANK" evidence="3">
    <location>
        <begin position="919"/>
        <end position="948"/>
    </location>
</feature>
<evidence type="ECO:0008006" key="7">
    <source>
        <dbReference type="Google" id="ProtNLM"/>
    </source>
</evidence>
<dbReference type="PANTHER" id="PTHR24198">
    <property type="entry name" value="ANKYRIN REPEAT AND PROTEIN KINASE DOMAIN-CONTAINING PROTEIN"/>
    <property type="match status" value="1"/>
</dbReference>
<dbReference type="SMART" id="SM00248">
    <property type="entry name" value="ANK"/>
    <property type="match status" value="15"/>
</dbReference>
<feature type="repeat" description="ANK" evidence="3">
    <location>
        <begin position="866"/>
        <end position="898"/>
    </location>
</feature>
<evidence type="ECO:0000313" key="6">
    <source>
        <dbReference type="Proteomes" id="UP001149954"/>
    </source>
</evidence>
<accession>A0A9X0C688</accession>
<dbReference type="InterPro" id="IPR002110">
    <property type="entry name" value="Ankyrin_rpt"/>
</dbReference>
<name>A0A9X0C688_9EURO</name>
<dbReference type="Proteomes" id="UP001149954">
    <property type="component" value="Unassembled WGS sequence"/>
</dbReference>
<keyword evidence="1" id="KW-0677">Repeat</keyword>
<dbReference type="OrthoDB" id="426293at2759"/>
<evidence type="ECO:0000256" key="1">
    <source>
        <dbReference type="ARBA" id="ARBA00022737"/>
    </source>
</evidence>
<feature type="repeat" description="ANK" evidence="3">
    <location>
        <begin position="246"/>
        <end position="278"/>
    </location>
</feature>
<reference evidence="5" key="1">
    <citation type="submission" date="2022-12" db="EMBL/GenBank/DDBJ databases">
        <authorList>
            <person name="Petersen C."/>
        </authorList>
    </citation>
    <scope>NUCLEOTIDE SEQUENCE</scope>
    <source>
        <strain evidence="5">IBT 29495</strain>
    </source>
</reference>
<protein>
    <recommendedName>
        <fullName evidence="7">Ankyrin repeat-containing domain</fullName>
    </recommendedName>
</protein>
<feature type="repeat" description="ANK" evidence="3">
    <location>
        <begin position="213"/>
        <end position="245"/>
    </location>
</feature>
<dbReference type="PRINTS" id="PR01415">
    <property type="entry name" value="ANKYRIN"/>
</dbReference>
<feature type="compositionally biased region" description="Acidic residues" evidence="4">
    <location>
        <begin position="589"/>
        <end position="610"/>
    </location>
</feature>
<keyword evidence="6" id="KW-1185">Reference proteome</keyword>
<sequence length="1038" mass="115483">MGYTKNSEPESLLSRAAFHGDLAQVSILLDDGEDYRSWDKSGWTALHWAVVAGHLHVVRKLLEHHLKSGQPNPELYRISKEQVKSYTDAPPPIVLAAEGQNSSELEIFRELAHHLEILDEKLRVAKFNEMWKYGKFDNGQSRLSANLWRVIGKEQRCYGLDSGIPRSGGYGRNDLSSYKANKSEWYSTLLLCAIRDSQWSVMQMLIKAGPDVSIDYALHVAAFRSDSSYVQCLIEHGANVNYITPAGRTALHEAVMNGFFDTVTVLVNAGADVNQQQTEEYWEPPHAPDCRLTTEGFHFRLTRKGASTLMQACGFVLGRNHKFRQQRQEDQMPPEEKSFKIVQFLLSKGADAMLTDSHGMTVLHYAVLQPDVSLIKLLVQSGASVEALDHKGRTPLHYLARCDDNINIQDLEQVVFLLCHEGTTDLSPSLLNRPVSRPPPSSEDQGTAVPSLTVIKTIRKNSKVSWSSEDDDSRTPLAIALLGNRWNVVYVLIRFGATFPKNIDLRPVLDNAFNNLEVNIVEFLLQNGAQPPPFSLMTLIRGYIEQRGKKNAANDLQTRFKSILTTIIHAGADVNFCEIEEIPKNLVLESDEDDTESDEDDTESDEEDPDENAKYPVKNGPRITTPLNLAASIRGSQEILEELLAFGADVFAVSSHTFDPILTAALFGELQDLECLLDQALSNPRGDHWSKFLGEMAKEKDPIVRVCHSLKKADVLNRTNYQGRTLLHLAVEQGKDKLLTTLISHGAKTDIFDNQRFLAIECAAIARNAHAFEALFTAGNVTESYNSYGCDKFGQLKNKVDLALLYSNQGVDVISTLLRIAPNYIFDRYLSPNNPPMIYQAAEAGSMELFSFLLSQKADIEAGDTCGWRPLHIACYRGRTEIVQELIAQGANVHCVTQAWNDRDDKPSGLYLGDSWTGTPLHLAAMGGHAAIAQMLLDHGVDIHASTKTDTKLYPFCSPGHGPTALHVVLDTNVHYHRQGEALSEERLKIAQLLVNAGAMVRGVVCRMSVEDRLRFHNFPSLLEALLAEDMTADEEAG</sequence>
<dbReference type="Pfam" id="PF00023">
    <property type="entry name" value="Ank"/>
    <property type="match status" value="2"/>
</dbReference>
<dbReference type="SUPFAM" id="SSF48403">
    <property type="entry name" value="Ankyrin repeat"/>
    <property type="match status" value="3"/>
</dbReference>
<keyword evidence="2 3" id="KW-0040">ANK repeat</keyword>
<feature type="region of interest" description="Disordered" evidence="4">
    <location>
        <begin position="587"/>
        <end position="620"/>
    </location>
</feature>
<organism evidence="5 6">
    <name type="scientific">Penicillium fimorum</name>
    <dbReference type="NCBI Taxonomy" id="1882269"/>
    <lineage>
        <taxon>Eukaryota</taxon>
        <taxon>Fungi</taxon>
        <taxon>Dikarya</taxon>
        <taxon>Ascomycota</taxon>
        <taxon>Pezizomycotina</taxon>
        <taxon>Eurotiomycetes</taxon>
        <taxon>Eurotiomycetidae</taxon>
        <taxon>Eurotiales</taxon>
        <taxon>Aspergillaceae</taxon>
        <taxon>Penicillium</taxon>
    </lineage>
</organism>
<dbReference type="PROSITE" id="PS50088">
    <property type="entry name" value="ANK_REPEAT"/>
    <property type="match status" value="7"/>
</dbReference>
<comment type="caution">
    <text evidence="5">The sequence shown here is derived from an EMBL/GenBank/DDBJ whole genome shotgun (WGS) entry which is preliminary data.</text>
</comment>
<feature type="region of interest" description="Disordered" evidence="4">
    <location>
        <begin position="430"/>
        <end position="449"/>
    </location>
</feature>
<evidence type="ECO:0000256" key="2">
    <source>
        <dbReference type="ARBA" id="ARBA00023043"/>
    </source>
</evidence>
<feature type="repeat" description="ANK" evidence="3">
    <location>
        <begin position="41"/>
        <end position="64"/>
    </location>
</feature>
<feature type="repeat" description="ANK" evidence="3">
    <location>
        <begin position="358"/>
        <end position="390"/>
    </location>
</feature>
<proteinExistence type="predicted"/>
<feature type="repeat" description="ANK" evidence="3">
    <location>
        <begin position="722"/>
        <end position="754"/>
    </location>
</feature>
<evidence type="ECO:0000256" key="4">
    <source>
        <dbReference type="SAM" id="MobiDB-lite"/>
    </source>
</evidence>
<dbReference type="InterPro" id="IPR036770">
    <property type="entry name" value="Ankyrin_rpt-contain_sf"/>
</dbReference>
<dbReference type="PANTHER" id="PTHR24198:SF165">
    <property type="entry name" value="ANKYRIN REPEAT-CONTAINING PROTEIN-RELATED"/>
    <property type="match status" value="1"/>
</dbReference>
<gene>
    <name evidence="5" type="ORF">N7463_006536</name>
</gene>
<reference evidence="5" key="2">
    <citation type="journal article" date="2023" name="IMA Fungus">
        <title>Comparative genomic study of the Penicillium genus elucidates a diverse pangenome and 15 lateral gene transfer events.</title>
        <authorList>
            <person name="Petersen C."/>
            <person name="Sorensen T."/>
            <person name="Nielsen M.R."/>
            <person name="Sondergaard T.E."/>
            <person name="Sorensen J.L."/>
            <person name="Fitzpatrick D.A."/>
            <person name="Frisvad J.C."/>
            <person name="Nielsen K.L."/>
        </authorList>
    </citation>
    <scope>NUCLEOTIDE SEQUENCE</scope>
    <source>
        <strain evidence="5">IBT 29495</strain>
    </source>
</reference>
<dbReference type="PROSITE" id="PS50297">
    <property type="entry name" value="ANK_REP_REGION"/>
    <property type="match status" value="7"/>
</dbReference>
<dbReference type="EMBL" id="JAPWDS010000003">
    <property type="protein sequence ID" value="KAJ5503662.1"/>
    <property type="molecule type" value="Genomic_DNA"/>
</dbReference>
<dbReference type="Gene3D" id="1.25.40.20">
    <property type="entry name" value="Ankyrin repeat-containing domain"/>
    <property type="match status" value="6"/>
</dbReference>